<dbReference type="PANTHER" id="PTHR11895">
    <property type="entry name" value="TRANSAMIDASE"/>
    <property type="match status" value="1"/>
</dbReference>
<evidence type="ECO:0000313" key="3">
    <source>
        <dbReference type="Proteomes" id="UP000236333"/>
    </source>
</evidence>
<dbReference type="SUPFAM" id="SSF75304">
    <property type="entry name" value="Amidase signature (AS) enzymes"/>
    <property type="match status" value="1"/>
</dbReference>
<keyword evidence="3" id="KW-1185">Reference proteome</keyword>
<evidence type="ECO:0008006" key="4">
    <source>
        <dbReference type="Google" id="ProtNLM"/>
    </source>
</evidence>
<reference evidence="2 3" key="1">
    <citation type="journal article" date="2017" name="Mol. Biol. Evol.">
        <title>The 4-celled Tetrabaena socialis nuclear genome reveals the essential components for genetic control of cell number at the origin of multicellularity in the volvocine lineage.</title>
        <authorList>
            <person name="Featherston J."/>
            <person name="Arakaki Y."/>
            <person name="Hanschen E.R."/>
            <person name="Ferris P.J."/>
            <person name="Michod R.E."/>
            <person name="Olson B.J.S.C."/>
            <person name="Nozaki H."/>
            <person name="Durand P.M."/>
        </authorList>
    </citation>
    <scope>NUCLEOTIDE SEQUENCE [LARGE SCALE GENOMIC DNA]</scope>
    <source>
        <strain evidence="2 3">NIES-571</strain>
    </source>
</reference>
<dbReference type="InterPro" id="IPR000120">
    <property type="entry name" value="Amidase"/>
</dbReference>
<evidence type="ECO:0000313" key="2">
    <source>
        <dbReference type="EMBL" id="PNH08477.1"/>
    </source>
</evidence>
<accession>A0A2J8A7I8</accession>
<sequence>MGHYGPQCDPPFEQMPLALPAPWPRAGYGGPLQGLRIGVYDEWFNDAAPGVVAACRAALAAAEAAGAAVESLVVPELEELRVAHTVTIVSEMLHNFRVSRVMRFVVAANMLGLPALSLPVGWVPEEEGGGAPATTNRPAAVVAPLAGGDAKAGAVGKATVEAVAAAPPADGRLLLPAGLQLIGRPMQEATLLRVGAVLEAALAKGAAMAGGGGPKRAHLNPVSSERRGL</sequence>
<feature type="region of interest" description="Disordered" evidence="1">
    <location>
        <begin position="207"/>
        <end position="229"/>
    </location>
</feature>
<dbReference type="AlphaFoldDB" id="A0A2J8A7I8"/>
<protein>
    <recommendedName>
        <fullName evidence="4">Amidase domain-containing protein</fullName>
    </recommendedName>
</protein>
<dbReference type="EMBL" id="PGGS01000128">
    <property type="protein sequence ID" value="PNH08477.1"/>
    <property type="molecule type" value="Genomic_DNA"/>
</dbReference>
<organism evidence="2 3">
    <name type="scientific">Tetrabaena socialis</name>
    <dbReference type="NCBI Taxonomy" id="47790"/>
    <lineage>
        <taxon>Eukaryota</taxon>
        <taxon>Viridiplantae</taxon>
        <taxon>Chlorophyta</taxon>
        <taxon>core chlorophytes</taxon>
        <taxon>Chlorophyceae</taxon>
        <taxon>CS clade</taxon>
        <taxon>Chlamydomonadales</taxon>
        <taxon>Tetrabaenaceae</taxon>
        <taxon>Tetrabaena</taxon>
    </lineage>
</organism>
<dbReference type="InterPro" id="IPR036928">
    <property type="entry name" value="AS_sf"/>
</dbReference>
<comment type="caution">
    <text evidence="2">The sequence shown here is derived from an EMBL/GenBank/DDBJ whole genome shotgun (WGS) entry which is preliminary data.</text>
</comment>
<dbReference type="Proteomes" id="UP000236333">
    <property type="component" value="Unassembled WGS sequence"/>
</dbReference>
<gene>
    <name evidence="2" type="ORF">TSOC_005059</name>
</gene>
<dbReference type="PANTHER" id="PTHR11895:SF67">
    <property type="entry name" value="AMIDASE DOMAIN-CONTAINING PROTEIN"/>
    <property type="match status" value="1"/>
</dbReference>
<proteinExistence type="predicted"/>
<dbReference type="GO" id="GO:0003824">
    <property type="term" value="F:catalytic activity"/>
    <property type="evidence" value="ECO:0007669"/>
    <property type="project" value="InterPro"/>
</dbReference>
<name>A0A2J8A7I8_9CHLO</name>
<dbReference type="OrthoDB" id="421993at2759"/>
<evidence type="ECO:0000256" key="1">
    <source>
        <dbReference type="SAM" id="MobiDB-lite"/>
    </source>
</evidence>
<dbReference type="Gene3D" id="3.90.1300.10">
    <property type="entry name" value="Amidase signature (AS) domain"/>
    <property type="match status" value="2"/>
</dbReference>